<keyword evidence="1" id="KW-0479">Metal-binding</keyword>
<reference evidence="2 3" key="1">
    <citation type="submission" date="2016-10" db="EMBL/GenBank/DDBJ databases">
        <authorList>
            <person name="de Groot N.N."/>
        </authorList>
    </citation>
    <scope>NUCLEOTIDE SEQUENCE [LARGE SCALE GENOMIC DNA]</scope>
    <source>
        <strain evidence="2 3">IBRC-M10418</strain>
    </source>
</reference>
<evidence type="ECO:0000313" key="2">
    <source>
        <dbReference type="EMBL" id="SEH50104.1"/>
    </source>
</evidence>
<dbReference type="InterPro" id="IPR052170">
    <property type="entry name" value="M29_Exopeptidase"/>
</dbReference>
<accession>A0A1H6IM25</accession>
<dbReference type="GO" id="GO:0006508">
    <property type="term" value="P:proteolysis"/>
    <property type="evidence" value="ECO:0007669"/>
    <property type="project" value="InterPro"/>
</dbReference>
<gene>
    <name evidence="2" type="ORF">SAMN05192561_103172</name>
</gene>
<proteinExistence type="predicted"/>
<protein>
    <submittedName>
        <fullName evidence="2">Leucyl aminopeptidase (Aminopeptidase T)</fullName>
    </submittedName>
</protein>
<name>A0A1H6IM25_9EURY</name>
<keyword evidence="3" id="KW-1185">Reference proteome</keyword>
<dbReference type="Proteomes" id="UP000199215">
    <property type="component" value="Unassembled WGS sequence"/>
</dbReference>
<dbReference type="SUPFAM" id="SSF144052">
    <property type="entry name" value="Thermophilic metalloprotease-like"/>
    <property type="match status" value="1"/>
</dbReference>
<keyword evidence="2" id="KW-0031">Aminopeptidase</keyword>
<dbReference type="Pfam" id="PF26233">
    <property type="entry name" value="NicX"/>
    <property type="match status" value="1"/>
</dbReference>
<organism evidence="2 3">
    <name type="scientific">Halopenitus malekzadehii</name>
    <dbReference type="NCBI Taxonomy" id="1267564"/>
    <lineage>
        <taxon>Archaea</taxon>
        <taxon>Methanobacteriati</taxon>
        <taxon>Methanobacteriota</taxon>
        <taxon>Stenosarchaea group</taxon>
        <taxon>Halobacteria</taxon>
        <taxon>Halobacteriales</taxon>
        <taxon>Haloferacaceae</taxon>
        <taxon>Halopenitus</taxon>
    </lineage>
</organism>
<dbReference type="OrthoDB" id="371826at2157"/>
<keyword evidence="2" id="KW-0378">Hydrolase</keyword>
<dbReference type="STRING" id="1267564.SAMN05192561_103172"/>
<sequence length="330" mass="34945">MRSIETSAVSRRIVDDVIGVDATDDVVVLTDTGKLDIAETIAAACRATGAMTVVEIMPRTDEHGNEAPDTVIAAMTAADVVFTATTNSITHTDGFRNALESGARTAVFRGVTEDMFVAGGIDTDYERLRERTLAVREALDAASEATVRSPAGTDVTLDLRGQPAFSLDGYCHEHNDNLGAYPAGESPTSPASGTGTIVIDYSMDGIGRLDDPIELTLEDGDVTAVSGGREADELRETIEGADAGARNLAEFAIGTNPDARLVGNLAEDKKRLGTIHFAIGDDQTLAGETRSSIHLDGLVRKPTVELDGTRILDAGDLRRDRLDDVTGRDE</sequence>
<evidence type="ECO:0000256" key="1">
    <source>
        <dbReference type="ARBA" id="ARBA00022723"/>
    </source>
</evidence>
<dbReference type="InterPro" id="IPR058739">
    <property type="entry name" value="NicX"/>
</dbReference>
<evidence type="ECO:0000313" key="3">
    <source>
        <dbReference type="Proteomes" id="UP000199215"/>
    </source>
</evidence>
<dbReference type="EMBL" id="FNWU01000003">
    <property type="protein sequence ID" value="SEH50104.1"/>
    <property type="molecule type" value="Genomic_DNA"/>
</dbReference>
<dbReference type="AlphaFoldDB" id="A0A1H6IM25"/>
<dbReference type="GO" id="GO:0004177">
    <property type="term" value="F:aminopeptidase activity"/>
    <property type="evidence" value="ECO:0007669"/>
    <property type="project" value="UniProtKB-KW"/>
</dbReference>
<keyword evidence="2" id="KW-0645">Protease</keyword>
<dbReference type="PANTHER" id="PTHR34448">
    <property type="entry name" value="AMINOPEPTIDASE"/>
    <property type="match status" value="1"/>
</dbReference>
<dbReference type="RefSeq" id="WP_092816739.1">
    <property type="nucleotide sequence ID" value="NZ_FNWU01000003.1"/>
</dbReference>
<dbReference type="PANTHER" id="PTHR34448:SF1">
    <property type="entry name" value="BLL6088 PROTEIN"/>
    <property type="match status" value="1"/>
</dbReference>
<dbReference type="GO" id="GO:0046872">
    <property type="term" value="F:metal ion binding"/>
    <property type="evidence" value="ECO:0007669"/>
    <property type="project" value="UniProtKB-KW"/>
</dbReference>